<sequence>MSHSTLFYRFKLLLSWIRMKYEQLGVLQDLILAVHLILTLTITCVSTITQNITLNSLGVSFSEQAYSNLKTRCLIILIAQCVLQITELVLSVLKLDRWYLQSSLCQTLFCILF</sequence>
<dbReference type="Proteomes" id="UP000324629">
    <property type="component" value="Unassembled WGS sequence"/>
</dbReference>
<evidence type="ECO:0000313" key="1">
    <source>
        <dbReference type="EMBL" id="KAA3681568.1"/>
    </source>
</evidence>
<reference evidence="1 2" key="1">
    <citation type="journal article" date="2019" name="Gigascience">
        <title>Whole-genome sequence of the oriental lung fluke Paragonimus westermani.</title>
        <authorList>
            <person name="Oey H."/>
            <person name="Zakrzewski M."/>
            <person name="Narain K."/>
            <person name="Devi K.R."/>
            <person name="Agatsuma T."/>
            <person name="Nawaratna S."/>
            <person name="Gobert G.N."/>
            <person name="Jones M.K."/>
            <person name="Ragan M.A."/>
            <person name="McManus D.P."/>
            <person name="Krause L."/>
        </authorList>
    </citation>
    <scope>NUCLEOTIDE SEQUENCE [LARGE SCALE GENOMIC DNA]</scope>
    <source>
        <strain evidence="1 2">IND2009</strain>
    </source>
</reference>
<gene>
    <name evidence="1" type="ORF">DEA37_0009728</name>
</gene>
<organism evidence="1 2">
    <name type="scientific">Paragonimus westermani</name>
    <dbReference type="NCBI Taxonomy" id="34504"/>
    <lineage>
        <taxon>Eukaryota</taxon>
        <taxon>Metazoa</taxon>
        <taxon>Spiralia</taxon>
        <taxon>Lophotrochozoa</taxon>
        <taxon>Platyhelminthes</taxon>
        <taxon>Trematoda</taxon>
        <taxon>Digenea</taxon>
        <taxon>Plagiorchiida</taxon>
        <taxon>Troglotremata</taxon>
        <taxon>Troglotrematidae</taxon>
        <taxon>Paragonimus</taxon>
    </lineage>
</organism>
<comment type="caution">
    <text evidence="1">The sequence shown here is derived from an EMBL/GenBank/DDBJ whole genome shotgun (WGS) entry which is preliminary data.</text>
</comment>
<proteinExistence type="predicted"/>
<evidence type="ECO:0000313" key="2">
    <source>
        <dbReference type="Proteomes" id="UP000324629"/>
    </source>
</evidence>
<dbReference type="EMBL" id="QNGE01000173">
    <property type="protein sequence ID" value="KAA3681568.1"/>
    <property type="molecule type" value="Genomic_DNA"/>
</dbReference>
<name>A0A5J4P2L7_9TREM</name>
<dbReference type="AlphaFoldDB" id="A0A5J4P2L7"/>
<accession>A0A5J4P2L7</accession>
<protein>
    <submittedName>
        <fullName evidence="1">Uncharacterized protein</fullName>
    </submittedName>
</protein>
<keyword evidence="2" id="KW-1185">Reference proteome</keyword>